<evidence type="ECO:0000313" key="2">
    <source>
        <dbReference type="EMBL" id="TNV76817.1"/>
    </source>
</evidence>
<name>A0A8J8SZP0_HALGN</name>
<evidence type="ECO:0000313" key="3">
    <source>
        <dbReference type="Proteomes" id="UP000785679"/>
    </source>
</evidence>
<comment type="caution">
    <text evidence="2">The sequence shown here is derived from an EMBL/GenBank/DDBJ whole genome shotgun (WGS) entry which is preliminary data.</text>
</comment>
<accession>A0A8J8SZP0</accession>
<dbReference type="AlphaFoldDB" id="A0A8J8SZP0"/>
<protein>
    <submittedName>
        <fullName evidence="2">Uncharacterized protein</fullName>
    </submittedName>
</protein>
<dbReference type="Proteomes" id="UP000785679">
    <property type="component" value="Unassembled WGS sequence"/>
</dbReference>
<reference evidence="2" key="1">
    <citation type="submission" date="2019-06" db="EMBL/GenBank/DDBJ databases">
        <authorList>
            <person name="Zheng W."/>
        </authorList>
    </citation>
    <scope>NUCLEOTIDE SEQUENCE</scope>
    <source>
        <strain evidence="2">QDHG01</strain>
    </source>
</reference>
<sequence>MPTKEEESKYVRKQNESLRHRFQPDEVGDIDGSQRSQSPSSRLAQAQLDALVNQGVNNEGPQIADNLAVEEDPNLKAANEDVVIQLAPEEGHALKNVPVQENAKEEAGGVEGNHEDDDLLDPLEDKKSICLTERHIELMDWLLDPSVIKLPESDPKNQARYVKRCTEKIQNMSEDDIKGVMLAVKQLEPMLNLFDVIKRRYNQFS</sequence>
<feature type="region of interest" description="Disordered" evidence="1">
    <location>
        <begin position="1"/>
        <end position="44"/>
    </location>
</feature>
<keyword evidence="3" id="KW-1185">Reference proteome</keyword>
<proteinExistence type="predicted"/>
<evidence type="ECO:0000256" key="1">
    <source>
        <dbReference type="SAM" id="MobiDB-lite"/>
    </source>
</evidence>
<feature type="compositionally biased region" description="Polar residues" evidence="1">
    <location>
        <begin position="33"/>
        <end position="44"/>
    </location>
</feature>
<dbReference type="EMBL" id="RRYP01012911">
    <property type="protein sequence ID" value="TNV76817.1"/>
    <property type="molecule type" value="Genomic_DNA"/>
</dbReference>
<feature type="region of interest" description="Disordered" evidence="1">
    <location>
        <begin position="97"/>
        <end position="121"/>
    </location>
</feature>
<feature type="compositionally biased region" description="Basic and acidic residues" evidence="1">
    <location>
        <begin position="1"/>
        <end position="24"/>
    </location>
</feature>
<organism evidence="2 3">
    <name type="scientific">Halteria grandinella</name>
    <dbReference type="NCBI Taxonomy" id="5974"/>
    <lineage>
        <taxon>Eukaryota</taxon>
        <taxon>Sar</taxon>
        <taxon>Alveolata</taxon>
        <taxon>Ciliophora</taxon>
        <taxon>Intramacronucleata</taxon>
        <taxon>Spirotrichea</taxon>
        <taxon>Stichotrichia</taxon>
        <taxon>Sporadotrichida</taxon>
        <taxon>Halteriidae</taxon>
        <taxon>Halteria</taxon>
    </lineage>
</organism>
<gene>
    <name evidence="2" type="ORF">FGO68_gene4021</name>
</gene>